<dbReference type="Proteomes" id="UP000307440">
    <property type="component" value="Unassembled WGS sequence"/>
</dbReference>
<feature type="transmembrane region" description="Helical" evidence="1">
    <location>
        <begin position="164"/>
        <end position="186"/>
    </location>
</feature>
<feature type="transmembrane region" description="Helical" evidence="1">
    <location>
        <begin position="20"/>
        <end position="37"/>
    </location>
</feature>
<feature type="transmembrane region" description="Helical" evidence="1">
    <location>
        <begin position="114"/>
        <end position="138"/>
    </location>
</feature>
<feature type="transmembrane region" description="Helical" evidence="1">
    <location>
        <begin position="80"/>
        <end position="102"/>
    </location>
</feature>
<organism evidence="3 4">
    <name type="scientific">Coprinopsis marcescibilis</name>
    <name type="common">Agaric fungus</name>
    <name type="synonym">Psathyrella marcescibilis</name>
    <dbReference type="NCBI Taxonomy" id="230819"/>
    <lineage>
        <taxon>Eukaryota</taxon>
        <taxon>Fungi</taxon>
        <taxon>Dikarya</taxon>
        <taxon>Basidiomycota</taxon>
        <taxon>Agaricomycotina</taxon>
        <taxon>Agaricomycetes</taxon>
        <taxon>Agaricomycetidae</taxon>
        <taxon>Agaricales</taxon>
        <taxon>Agaricineae</taxon>
        <taxon>Psathyrellaceae</taxon>
        <taxon>Coprinopsis</taxon>
    </lineage>
</organism>
<evidence type="ECO:0000259" key="2">
    <source>
        <dbReference type="Pfam" id="PF20151"/>
    </source>
</evidence>
<dbReference type="EMBL" id="ML210217">
    <property type="protein sequence ID" value="TFK23510.1"/>
    <property type="molecule type" value="Genomic_DNA"/>
</dbReference>
<reference evidence="3 4" key="1">
    <citation type="journal article" date="2019" name="Nat. Ecol. Evol.">
        <title>Megaphylogeny resolves global patterns of mushroom evolution.</title>
        <authorList>
            <person name="Varga T."/>
            <person name="Krizsan K."/>
            <person name="Foldi C."/>
            <person name="Dima B."/>
            <person name="Sanchez-Garcia M."/>
            <person name="Sanchez-Ramirez S."/>
            <person name="Szollosi G.J."/>
            <person name="Szarkandi J.G."/>
            <person name="Papp V."/>
            <person name="Albert L."/>
            <person name="Andreopoulos W."/>
            <person name="Angelini C."/>
            <person name="Antonin V."/>
            <person name="Barry K.W."/>
            <person name="Bougher N.L."/>
            <person name="Buchanan P."/>
            <person name="Buyck B."/>
            <person name="Bense V."/>
            <person name="Catcheside P."/>
            <person name="Chovatia M."/>
            <person name="Cooper J."/>
            <person name="Damon W."/>
            <person name="Desjardin D."/>
            <person name="Finy P."/>
            <person name="Geml J."/>
            <person name="Haridas S."/>
            <person name="Hughes K."/>
            <person name="Justo A."/>
            <person name="Karasinski D."/>
            <person name="Kautmanova I."/>
            <person name="Kiss B."/>
            <person name="Kocsube S."/>
            <person name="Kotiranta H."/>
            <person name="LaButti K.M."/>
            <person name="Lechner B.E."/>
            <person name="Liimatainen K."/>
            <person name="Lipzen A."/>
            <person name="Lukacs Z."/>
            <person name="Mihaltcheva S."/>
            <person name="Morgado L.N."/>
            <person name="Niskanen T."/>
            <person name="Noordeloos M.E."/>
            <person name="Ohm R.A."/>
            <person name="Ortiz-Santana B."/>
            <person name="Ovrebo C."/>
            <person name="Racz N."/>
            <person name="Riley R."/>
            <person name="Savchenko A."/>
            <person name="Shiryaev A."/>
            <person name="Soop K."/>
            <person name="Spirin V."/>
            <person name="Szebenyi C."/>
            <person name="Tomsovsky M."/>
            <person name="Tulloss R.E."/>
            <person name="Uehling J."/>
            <person name="Grigoriev I.V."/>
            <person name="Vagvolgyi C."/>
            <person name="Papp T."/>
            <person name="Martin F.M."/>
            <person name="Miettinen O."/>
            <person name="Hibbett D.S."/>
            <person name="Nagy L.G."/>
        </authorList>
    </citation>
    <scope>NUCLEOTIDE SEQUENCE [LARGE SCALE GENOMIC DNA]</scope>
    <source>
        <strain evidence="3 4">CBS 121175</strain>
    </source>
</reference>
<dbReference type="STRING" id="230819.A0A5C3KSE9"/>
<protein>
    <recommendedName>
        <fullName evidence="2">DUF6533 domain-containing protein</fullName>
    </recommendedName>
</protein>
<keyword evidence="1" id="KW-1133">Transmembrane helix</keyword>
<proteinExistence type="predicted"/>
<dbReference type="Pfam" id="PF20151">
    <property type="entry name" value="DUF6533"/>
    <property type="match status" value="1"/>
</dbReference>
<feature type="domain" description="DUF6533" evidence="2">
    <location>
        <begin position="23"/>
        <end position="67"/>
    </location>
</feature>
<sequence>MSSFATMIETLRRVAYHNKVFNYAMISSLVLYAADYLHTFPTEVRLVWPRKWSLVKWLYLLARNLPLVYGPFMAYSMSLLTAIVAMFKFVVILSIDLAIMFVRVYALCGRNKKVLYWLNLQFIAIHAAVYTLLTMFLLSFECAPSPIPDIIVCVPVRSDTRKLAMVFAIILSSESIIMLISLAGFWKYRKSSTQLFKTLRNDGIIYYVLLTREC</sequence>
<keyword evidence="4" id="KW-1185">Reference proteome</keyword>
<keyword evidence="1" id="KW-0472">Membrane</keyword>
<evidence type="ECO:0000313" key="3">
    <source>
        <dbReference type="EMBL" id="TFK23510.1"/>
    </source>
</evidence>
<evidence type="ECO:0000313" key="4">
    <source>
        <dbReference type="Proteomes" id="UP000307440"/>
    </source>
</evidence>
<keyword evidence="1" id="KW-0812">Transmembrane</keyword>
<accession>A0A5C3KSE9</accession>
<dbReference type="OrthoDB" id="2675435at2759"/>
<name>A0A5C3KSE9_COPMA</name>
<dbReference type="InterPro" id="IPR045340">
    <property type="entry name" value="DUF6533"/>
</dbReference>
<evidence type="ECO:0000256" key="1">
    <source>
        <dbReference type="SAM" id="Phobius"/>
    </source>
</evidence>
<gene>
    <name evidence="3" type="ORF">FA15DRAFT_745130</name>
</gene>
<dbReference type="AlphaFoldDB" id="A0A5C3KSE9"/>